<protein>
    <submittedName>
        <fullName evidence="1">Uncharacterized protein</fullName>
    </submittedName>
</protein>
<reference evidence="1 2" key="1">
    <citation type="submission" date="2017-05" db="EMBL/GenBank/DDBJ databases">
        <authorList>
            <person name="Song R."/>
            <person name="Chenine A.L."/>
            <person name="Ruprecht R.M."/>
        </authorList>
    </citation>
    <scope>NUCLEOTIDE SEQUENCE [LARGE SCALE GENOMIC DNA]</scope>
    <source>
        <strain evidence="1 2">CECT 8898</strain>
    </source>
</reference>
<dbReference type="Pfam" id="PF20132">
    <property type="entry name" value="DUF6522"/>
    <property type="match status" value="1"/>
</dbReference>
<dbReference type="OrthoDB" id="8238457at2"/>
<evidence type="ECO:0000313" key="2">
    <source>
        <dbReference type="Proteomes" id="UP000207598"/>
    </source>
</evidence>
<dbReference type="AlphaFoldDB" id="A0A238L133"/>
<dbReference type="RefSeq" id="WP_094022863.1">
    <property type="nucleotide sequence ID" value="NZ_FXYF01000014.1"/>
</dbReference>
<name>A0A238L133_9RHOB</name>
<dbReference type="EMBL" id="FXYF01000014">
    <property type="protein sequence ID" value="SMX48804.1"/>
    <property type="molecule type" value="Genomic_DNA"/>
</dbReference>
<evidence type="ECO:0000313" key="1">
    <source>
        <dbReference type="EMBL" id="SMX48804.1"/>
    </source>
</evidence>
<proteinExistence type="predicted"/>
<dbReference type="InterPro" id="IPR045389">
    <property type="entry name" value="DUF6522"/>
</dbReference>
<keyword evidence="2" id="KW-1185">Reference proteome</keyword>
<gene>
    <name evidence="1" type="ORF">MAA8898_04113</name>
</gene>
<dbReference type="Proteomes" id="UP000207598">
    <property type="component" value="Unassembled WGS sequence"/>
</dbReference>
<organism evidence="1 2">
    <name type="scientific">Maliponia aquimaris</name>
    <dbReference type="NCBI Taxonomy" id="1673631"/>
    <lineage>
        <taxon>Bacteria</taxon>
        <taxon>Pseudomonadati</taxon>
        <taxon>Pseudomonadota</taxon>
        <taxon>Alphaproteobacteria</taxon>
        <taxon>Rhodobacterales</taxon>
        <taxon>Paracoccaceae</taxon>
        <taxon>Maliponia</taxon>
    </lineage>
</organism>
<sequence>MIRIMLSNDRTDVDLDRLAEAFATSRNEFEDCMRVGTVTYWFELGAGNRATPRLIVHSAKSGVRVTLDSVGNIISRRNEDTESRP</sequence>
<accession>A0A238L133</accession>